<dbReference type="Gene3D" id="1.20.120.520">
    <property type="entry name" value="nmb1532 protein domain like"/>
    <property type="match status" value="1"/>
</dbReference>
<sequence length="239" mass="25948">MTTIQLPTATVSGVVDLVDADAYDFYRHIHKGIRHALFHTTLRAGSLDVADTDAVDAFLDAQRSLLGLLHSHHHHEDLHIQPMLEEHASELALTIAAQHGDVEVGMACLEQRGQRLATVARPGRAAAAHNLYLDLGRLTSAYLAHQLVEETQVMPALRAVMPTEELVDVDLAIRGSLPPEEMAAVMTHMLPAMDVEERTEMLGGMAMAPPPVFALFRAAAQAALPADQWAQVAQRIGIS</sequence>
<accession>A0A6J4JI92</accession>
<dbReference type="EMBL" id="CADCSZ010000226">
    <property type="protein sequence ID" value="CAA9278765.1"/>
    <property type="molecule type" value="Genomic_DNA"/>
</dbReference>
<name>A0A6J4JI92_9ACTN</name>
<proteinExistence type="predicted"/>
<protein>
    <submittedName>
        <fullName evidence="1">Uncharacterized protein</fullName>
    </submittedName>
</protein>
<gene>
    <name evidence="1" type="ORF">AVDCRST_MAG76-3868</name>
</gene>
<evidence type="ECO:0000313" key="1">
    <source>
        <dbReference type="EMBL" id="CAA9278765.1"/>
    </source>
</evidence>
<dbReference type="AlphaFoldDB" id="A0A6J4JI92"/>
<reference evidence="1" key="1">
    <citation type="submission" date="2020-02" db="EMBL/GenBank/DDBJ databases">
        <authorList>
            <person name="Meier V. D."/>
        </authorList>
    </citation>
    <scope>NUCLEOTIDE SEQUENCE</scope>
    <source>
        <strain evidence="1">AVDCRST_MAG76</strain>
    </source>
</reference>
<organism evidence="1">
    <name type="scientific">uncultured Acidimicrobiales bacterium</name>
    <dbReference type="NCBI Taxonomy" id="310071"/>
    <lineage>
        <taxon>Bacteria</taxon>
        <taxon>Bacillati</taxon>
        <taxon>Actinomycetota</taxon>
        <taxon>Acidimicrobiia</taxon>
        <taxon>Acidimicrobiales</taxon>
        <taxon>environmental samples</taxon>
    </lineage>
</organism>